<dbReference type="Pfam" id="PF00034">
    <property type="entry name" value="Cytochrom_C"/>
    <property type="match status" value="1"/>
</dbReference>
<dbReference type="GO" id="GO:0009055">
    <property type="term" value="F:electron transfer activity"/>
    <property type="evidence" value="ECO:0007669"/>
    <property type="project" value="InterPro"/>
</dbReference>
<accession>A0A239KGZ4</accession>
<dbReference type="PANTHER" id="PTHR35008">
    <property type="entry name" value="BLL4482 PROTEIN-RELATED"/>
    <property type="match status" value="1"/>
</dbReference>
<dbReference type="OrthoDB" id="9811395at2"/>
<dbReference type="Proteomes" id="UP000198393">
    <property type="component" value="Unassembled WGS sequence"/>
</dbReference>
<keyword evidence="3 4" id="KW-0408">Iron</keyword>
<feature type="domain" description="Cytochrome c" evidence="5">
    <location>
        <begin position="41"/>
        <end position="129"/>
    </location>
</feature>
<dbReference type="EMBL" id="FZPD01000004">
    <property type="protein sequence ID" value="SNT16414.1"/>
    <property type="molecule type" value="Genomic_DNA"/>
</dbReference>
<keyword evidence="2 4" id="KW-0479">Metal-binding</keyword>
<protein>
    <submittedName>
        <fullName evidence="6">Cytochrome c</fullName>
    </submittedName>
</protein>
<reference evidence="6 7" key="1">
    <citation type="submission" date="2017-06" db="EMBL/GenBank/DDBJ databases">
        <authorList>
            <person name="Kim H.J."/>
            <person name="Triplett B.A."/>
        </authorList>
    </citation>
    <scope>NUCLEOTIDE SEQUENCE [LARGE SCALE GENOMIC DNA]</scope>
    <source>
        <strain evidence="6 7">DSM 19307</strain>
    </source>
</reference>
<gene>
    <name evidence="6" type="ORF">SAMN05421640_2597</name>
</gene>
<evidence type="ECO:0000256" key="2">
    <source>
        <dbReference type="ARBA" id="ARBA00022723"/>
    </source>
</evidence>
<dbReference type="AlphaFoldDB" id="A0A239KGZ4"/>
<evidence type="ECO:0000259" key="5">
    <source>
        <dbReference type="PROSITE" id="PS51007"/>
    </source>
</evidence>
<dbReference type="InterPro" id="IPR051459">
    <property type="entry name" value="Cytochrome_c-type_DH"/>
</dbReference>
<dbReference type="GO" id="GO:0020037">
    <property type="term" value="F:heme binding"/>
    <property type="evidence" value="ECO:0007669"/>
    <property type="project" value="InterPro"/>
</dbReference>
<name>A0A239KGZ4_EKHLU</name>
<dbReference type="RefSeq" id="WP_089357293.1">
    <property type="nucleotide sequence ID" value="NZ_FZPD01000004.1"/>
</dbReference>
<sequence length="151" mass="16592">MINRYLMALMVAALFACGGGKEQNEEENSGLNSRDEIRLKQYQVQGAKIYATYCANCHQQDGKGLASLYPPLAGADYLLENLPRAACIIKNGQSKEIEVNGVTYNQMMPGNPITNLEVAEVLTYIANAWGNEAGLVGVKDVDKWIDECEEN</sequence>
<evidence type="ECO:0000256" key="1">
    <source>
        <dbReference type="ARBA" id="ARBA00022617"/>
    </source>
</evidence>
<dbReference type="PANTHER" id="PTHR35008:SF8">
    <property type="entry name" value="ALCOHOL DEHYDROGENASE CYTOCHROME C SUBUNIT"/>
    <property type="match status" value="1"/>
</dbReference>
<dbReference type="InterPro" id="IPR009056">
    <property type="entry name" value="Cyt_c-like_dom"/>
</dbReference>
<dbReference type="SUPFAM" id="SSF46626">
    <property type="entry name" value="Cytochrome c"/>
    <property type="match status" value="1"/>
</dbReference>
<evidence type="ECO:0000256" key="4">
    <source>
        <dbReference type="PROSITE-ProRule" id="PRU00433"/>
    </source>
</evidence>
<keyword evidence="7" id="KW-1185">Reference proteome</keyword>
<dbReference type="GO" id="GO:0046872">
    <property type="term" value="F:metal ion binding"/>
    <property type="evidence" value="ECO:0007669"/>
    <property type="project" value="UniProtKB-KW"/>
</dbReference>
<evidence type="ECO:0000256" key="3">
    <source>
        <dbReference type="ARBA" id="ARBA00023004"/>
    </source>
</evidence>
<dbReference type="Gene3D" id="1.10.760.10">
    <property type="entry name" value="Cytochrome c-like domain"/>
    <property type="match status" value="1"/>
</dbReference>
<organism evidence="6 7">
    <name type="scientific">Ekhidna lutea</name>
    <dbReference type="NCBI Taxonomy" id="447679"/>
    <lineage>
        <taxon>Bacteria</taxon>
        <taxon>Pseudomonadati</taxon>
        <taxon>Bacteroidota</taxon>
        <taxon>Cytophagia</taxon>
        <taxon>Cytophagales</taxon>
        <taxon>Reichenbachiellaceae</taxon>
        <taxon>Ekhidna</taxon>
    </lineage>
</organism>
<dbReference type="PROSITE" id="PS51257">
    <property type="entry name" value="PROKAR_LIPOPROTEIN"/>
    <property type="match status" value="1"/>
</dbReference>
<keyword evidence="1 4" id="KW-0349">Heme</keyword>
<evidence type="ECO:0000313" key="7">
    <source>
        <dbReference type="Proteomes" id="UP000198393"/>
    </source>
</evidence>
<dbReference type="InterPro" id="IPR036909">
    <property type="entry name" value="Cyt_c-like_dom_sf"/>
</dbReference>
<dbReference type="PROSITE" id="PS51007">
    <property type="entry name" value="CYTC"/>
    <property type="match status" value="1"/>
</dbReference>
<proteinExistence type="predicted"/>
<evidence type="ECO:0000313" key="6">
    <source>
        <dbReference type="EMBL" id="SNT16414.1"/>
    </source>
</evidence>